<evidence type="ECO:0000313" key="2">
    <source>
        <dbReference type="Proteomes" id="UP000314294"/>
    </source>
</evidence>
<accession>A0A4Z2GAZ6</accession>
<reference evidence="1 2" key="1">
    <citation type="submission" date="2019-03" db="EMBL/GenBank/DDBJ databases">
        <title>First draft genome of Liparis tanakae, snailfish: a comprehensive survey of snailfish specific genes.</title>
        <authorList>
            <person name="Kim W."/>
            <person name="Song I."/>
            <person name="Jeong J.-H."/>
            <person name="Kim D."/>
            <person name="Kim S."/>
            <person name="Ryu S."/>
            <person name="Song J.Y."/>
            <person name="Lee S.K."/>
        </authorList>
    </citation>
    <scope>NUCLEOTIDE SEQUENCE [LARGE SCALE GENOMIC DNA]</scope>
    <source>
        <tissue evidence="1">Muscle</tissue>
    </source>
</reference>
<sequence>MNTRRRLLNAVKGNCVAAAPPGTSTPKKHGDAKGDMETCADTAVSEPTRRRGRLYYARFPPSGR</sequence>
<keyword evidence="2" id="KW-1185">Reference proteome</keyword>
<dbReference type="EMBL" id="SRLO01000607">
    <property type="protein sequence ID" value="TNN50738.1"/>
    <property type="molecule type" value="Genomic_DNA"/>
</dbReference>
<evidence type="ECO:0000313" key="1">
    <source>
        <dbReference type="EMBL" id="TNN50738.1"/>
    </source>
</evidence>
<comment type="caution">
    <text evidence="1">The sequence shown here is derived from an EMBL/GenBank/DDBJ whole genome shotgun (WGS) entry which is preliminary data.</text>
</comment>
<proteinExistence type="predicted"/>
<protein>
    <submittedName>
        <fullName evidence="1">Uncharacterized protein</fullName>
    </submittedName>
</protein>
<name>A0A4Z2GAZ6_9TELE</name>
<dbReference type="AlphaFoldDB" id="A0A4Z2GAZ6"/>
<dbReference type="Proteomes" id="UP000314294">
    <property type="component" value="Unassembled WGS sequence"/>
</dbReference>
<organism evidence="1 2">
    <name type="scientific">Liparis tanakae</name>
    <name type="common">Tanaka's snailfish</name>
    <dbReference type="NCBI Taxonomy" id="230148"/>
    <lineage>
        <taxon>Eukaryota</taxon>
        <taxon>Metazoa</taxon>
        <taxon>Chordata</taxon>
        <taxon>Craniata</taxon>
        <taxon>Vertebrata</taxon>
        <taxon>Euteleostomi</taxon>
        <taxon>Actinopterygii</taxon>
        <taxon>Neopterygii</taxon>
        <taxon>Teleostei</taxon>
        <taxon>Neoteleostei</taxon>
        <taxon>Acanthomorphata</taxon>
        <taxon>Eupercaria</taxon>
        <taxon>Perciformes</taxon>
        <taxon>Cottioidei</taxon>
        <taxon>Cottales</taxon>
        <taxon>Liparidae</taxon>
        <taxon>Liparis</taxon>
    </lineage>
</organism>
<gene>
    <name evidence="1" type="ORF">EYF80_039059</name>
</gene>